<evidence type="ECO:0000256" key="1">
    <source>
        <dbReference type="SAM" id="MobiDB-lite"/>
    </source>
</evidence>
<organism evidence="2 3">
    <name type="scientific">Spodoptera exigua</name>
    <name type="common">Beet armyworm</name>
    <name type="synonym">Noctua fulgens</name>
    <dbReference type="NCBI Taxonomy" id="7107"/>
    <lineage>
        <taxon>Eukaryota</taxon>
        <taxon>Metazoa</taxon>
        <taxon>Ecdysozoa</taxon>
        <taxon>Arthropoda</taxon>
        <taxon>Hexapoda</taxon>
        <taxon>Insecta</taxon>
        <taxon>Pterygota</taxon>
        <taxon>Neoptera</taxon>
        <taxon>Endopterygota</taxon>
        <taxon>Lepidoptera</taxon>
        <taxon>Glossata</taxon>
        <taxon>Ditrysia</taxon>
        <taxon>Noctuoidea</taxon>
        <taxon>Noctuidae</taxon>
        <taxon>Amphipyrinae</taxon>
        <taxon>Spodoptera</taxon>
    </lineage>
</organism>
<sequence length="177" mass="20281">MNCTTTSMPEMSEDEENNQIKILHDKIDELTSQLNNANKEIEILSLENSSLKQRNEDLSKENSLYKQTTSSPVKQKLTIPKKTQSKQEEQTQMIPGNTSLTENDRTETKDVTRATDARISKISSNVIKPHIKQSHIKHKICIISSENSSRIYNVMDGTKLSDSYEICQYRKPNFFVV</sequence>
<dbReference type="EMBL" id="JACEFF010000356">
    <property type="protein sequence ID" value="KAH9639086.1"/>
    <property type="molecule type" value="Genomic_DNA"/>
</dbReference>
<feature type="compositionally biased region" description="Polar residues" evidence="1">
    <location>
        <begin position="61"/>
        <end position="73"/>
    </location>
</feature>
<evidence type="ECO:0000313" key="3">
    <source>
        <dbReference type="Proteomes" id="UP000814243"/>
    </source>
</evidence>
<proteinExistence type="predicted"/>
<comment type="caution">
    <text evidence="2">The sequence shown here is derived from an EMBL/GenBank/DDBJ whole genome shotgun (WGS) entry which is preliminary data.</text>
</comment>
<name>A0A922MLA3_SPOEX</name>
<dbReference type="AlphaFoldDB" id="A0A922MLA3"/>
<accession>A0A922MLA3</accession>
<reference evidence="2" key="1">
    <citation type="journal article" date="2021" name="G3 (Bethesda)">
        <title>Genome and transcriptome analysis of the beet armyworm Spodoptera exigua reveals targets for pest control. .</title>
        <authorList>
            <person name="Simon S."/>
            <person name="Breeschoten T."/>
            <person name="Jansen H.J."/>
            <person name="Dirks R.P."/>
            <person name="Schranz M.E."/>
            <person name="Ros V.I.D."/>
        </authorList>
    </citation>
    <scope>NUCLEOTIDE SEQUENCE</scope>
    <source>
        <strain evidence="2">TB_SE_WUR_2020</strain>
    </source>
</reference>
<evidence type="ECO:0000313" key="2">
    <source>
        <dbReference type="EMBL" id="KAH9639086.1"/>
    </source>
</evidence>
<protein>
    <submittedName>
        <fullName evidence="2">Uncharacterized protein</fullName>
    </submittedName>
</protein>
<feature type="region of interest" description="Disordered" evidence="1">
    <location>
        <begin position="54"/>
        <end position="110"/>
    </location>
</feature>
<dbReference type="Proteomes" id="UP000814243">
    <property type="component" value="Unassembled WGS sequence"/>
</dbReference>
<gene>
    <name evidence="2" type="ORF">HF086_009055</name>
</gene>